<keyword evidence="4" id="KW-1185">Reference proteome</keyword>
<name>A0A5C5XB17_9PLAN</name>
<dbReference type="GO" id="GO:0003735">
    <property type="term" value="F:structural constituent of ribosome"/>
    <property type="evidence" value="ECO:0007669"/>
    <property type="project" value="InterPro"/>
</dbReference>
<evidence type="ECO:0000256" key="1">
    <source>
        <dbReference type="SAM" id="Phobius"/>
    </source>
</evidence>
<dbReference type="InterPro" id="IPR013823">
    <property type="entry name" value="Ribosomal_bL12_C"/>
</dbReference>
<dbReference type="AlphaFoldDB" id="A0A5C5XB17"/>
<dbReference type="Gene3D" id="3.30.1390.10">
    <property type="match status" value="1"/>
</dbReference>
<keyword evidence="1" id="KW-0472">Membrane</keyword>
<dbReference type="EMBL" id="SJPG01000001">
    <property type="protein sequence ID" value="TWT59968.1"/>
    <property type="molecule type" value="Genomic_DNA"/>
</dbReference>
<dbReference type="Pfam" id="PF00542">
    <property type="entry name" value="Ribosomal_L12"/>
    <property type="match status" value="1"/>
</dbReference>
<organism evidence="3 4">
    <name type="scientific">Rubinisphaera italica</name>
    <dbReference type="NCBI Taxonomy" id="2527969"/>
    <lineage>
        <taxon>Bacteria</taxon>
        <taxon>Pseudomonadati</taxon>
        <taxon>Planctomycetota</taxon>
        <taxon>Planctomycetia</taxon>
        <taxon>Planctomycetales</taxon>
        <taxon>Planctomycetaceae</taxon>
        <taxon>Rubinisphaera</taxon>
    </lineage>
</organism>
<dbReference type="SUPFAM" id="SSF54736">
    <property type="entry name" value="ClpS-like"/>
    <property type="match status" value="1"/>
</dbReference>
<dbReference type="GO" id="GO:0006412">
    <property type="term" value="P:translation"/>
    <property type="evidence" value="ECO:0007669"/>
    <property type="project" value="InterPro"/>
</dbReference>
<accession>A0A5C5XB17</accession>
<dbReference type="InterPro" id="IPR014719">
    <property type="entry name" value="Ribosomal_bL12_C/ClpS-like"/>
</dbReference>
<gene>
    <name evidence="3" type="ORF">Pan54_06790</name>
</gene>
<sequence length="88" mass="9922">MNSKEMDQQDRNQIIQAIQNGRKIEAIKIYRECTGSDLLEAKNFIEGLTEELREQNPESIPENNSGCGTAVLICFICPALSLFYLLIS</sequence>
<feature type="domain" description="Large ribosomal subunit protein bL12 C-terminal" evidence="2">
    <location>
        <begin position="15"/>
        <end position="56"/>
    </location>
</feature>
<evidence type="ECO:0000313" key="3">
    <source>
        <dbReference type="EMBL" id="TWT59968.1"/>
    </source>
</evidence>
<feature type="transmembrane region" description="Helical" evidence="1">
    <location>
        <begin position="68"/>
        <end position="87"/>
    </location>
</feature>
<evidence type="ECO:0000313" key="4">
    <source>
        <dbReference type="Proteomes" id="UP000316095"/>
    </source>
</evidence>
<dbReference type="Proteomes" id="UP000316095">
    <property type="component" value="Unassembled WGS sequence"/>
</dbReference>
<evidence type="ECO:0000259" key="2">
    <source>
        <dbReference type="Pfam" id="PF00542"/>
    </source>
</evidence>
<comment type="caution">
    <text evidence="3">The sequence shown here is derived from an EMBL/GenBank/DDBJ whole genome shotgun (WGS) entry which is preliminary data.</text>
</comment>
<protein>
    <recommendedName>
        <fullName evidence="2">Large ribosomal subunit protein bL12 C-terminal domain-containing protein</fullName>
    </recommendedName>
</protein>
<proteinExistence type="predicted"/>
<reference evidence="3 4" key="1">
    <citation type="submission" date="2019-02" db="EMBL/GenBank/DDBJ databases">
        <title>Deep-cultivation of Planctomycetes and their phenomic and genomic characterization uncovers novel biology.</title>
        <authorList>
            <person name="Wiegand S."/>
            <person name="Jogler M."/>
            <person name="Boedeker C."/>
            <person name="Pinto D."/>
            <person name="Vollmers J."/>
            <person name="Rivas-Marin E."/>
            <person name="Kohn T."/>
            <person name="Peeters S.H."/>
            <person name="Heuer A."/>
            <person name="Rast P."/>
            <person name="Oberbeckmann S."/>
            <person name="Bunk B."/>
            <person name="Jeske O."/>
            <person name="Meyerdierks A."/>
            <person name="Storesund J.E."/>
            <person name="Kallscheuer N."/>
            <person name="Luecker S."/>
            <person name="Lage O.M."/>
            <person name="Pohl T."/>
            <person name="Merkel B.J."/>
            <person name="Hornburger P."/>
            <person name="Mueller R.-W."/>
            <person name="Bruemmer F."/>
            <person name="Labrenz M."/>
            <person name="Spormann A.M."/>
            <person name="Op Den Camp H."/>
            <person name="Overmann J."/>
            <person name="Amann R."/>
            <person name="Jetten M.S.M."/>
            <person name="Mascher T."/>
            <person name="Medema M.H."/>
            <person name="Devos D.P."/>
            <person name="Kaster A.-K."/>
            <person name="Ovreas L."/>
            <person name="Rohde M."/>
            <person name="Galperin M.Y."/>
            <person name="Jogler C."/>
        </authorList>
    </citation>
    <scope>NUCLEOTIDE SEQUENCE [LARGE SCALE GENOMIC DNA]</scope>
    <source>
        <strain evidence="3 4">Pan54</strain>
    </source>
</reference>
<keyword evidence="1" id="KW-0812">Transmembrane</keyword>
<keyword evidence="1" id="KW-1133">Transmembrane helix</keyword>
<dbReference type="RefSeq" id="WP_165441558.1">
    <property type="nucleotide sequence ID" value="NZ_SJPG01000001.1"/>
</dbReference>